<dbReference type="InterPro" id="IPR013078">
    <property type="entry name" value="His_Pase_superF_clade-1"/>
</dbReference>
<reference evidence="1 2" key="1">
    <citation type="submission" date="2023-07" db="EMBL/GenBank/DDBJ databases">
        <title>Sequencing the genomes of 1000 actinobacteria strains.</title>
        <authorList>
            <person name="Klenk H.-P."/>
        </authorList>
    </citation>
    <scope>NUCLEOTIDE SEQUENCE [LARGE SCALE GENOMIC DNA]</scope>
    <source>
        <strain evidence="1 2">DSM 41600</strain>
    </source>
</reference>
<sequence length="221" mass="24574">MVLAVIRHAESIENADKYNGFYQDRRPWDGRAAHAISRNIVGLTPRGFRQSAWLGRELAELTGMGRLRVLTSTYRRSIDTADVAFAAWPGRCERTPLLDEQHYGDATYMTKAELFATYPDGADGRRQRKHLWVPSLAGGVMDRARRFVDLAQAAVCGGQTVVAVTHHTTILALRCLLEDRLLTDVVDEPRRAKTPNAGICRYQLASGRFEPIGSAAPPLDL</sequence>
<proteinExistence type="predicted"/>
<dbReference type="CDD" id="cd07040">
    <property type="entry name" value="HP"/>
    <property type="match status" value="1"/>
</dbReference>
<dbReference type="RefSeq" id="WP_307109807.1">
    <property type="nucleotide sequence ID" value="NZ_JAURUE010000001.1"/>
</dbReference>
<dbReference type="Pfam" id="PF00300">
    <property type="entry name" value="His_Phos_1"/>
    <property type="match status" value="1"/>
</dbReference>
<dbReference type="SUPFAM" id="SSF53254">
    <property type="entry name" value="Phosphoglycerate mutase-like"/>
    <property type="match status" value="1"/>
</dbReference>
<evidence type="ECO:0000313" key="2">
    <source>
        <dbReference type="Proteomes" id="UP001234880"/>
    </source>
</evidence>
<keyword evidence="2" id="KW-1185">Reference proteome</keyword>
<accession>A0ABT9KH69</accession>
<comment type="caution">
    <text evidence="1">The sequence shown here is derived from an EMBL/GenBank/DDBJ whole genome shotgun (WGS) entry which is preliminary data.</text>
</comment>
<protein>
    <submittedName>
        <fullName evidence="1">Broad specificity phosphatase PhoE</fullName>
    </submittedName>
</protein>
<dbReference type="Gene3D" id="3.40.50.1240">
    <property type="entry name" value="Phosphoglycerate mutase-like"/>
    <property type="match status" value="1"/>
</dbReference>
<evidence type="ECO:0000313" key="1">
    <source>
        <dbReference type="EMBL" id="MDP9607756.1"/>
    </source>
</evidence>
<dbReference type="EMBL" id="JAURUE010000001">
    <property type="protein sequence ID" value="MDP9607756.1"/>
    <property type="molecule type" value="Genomic_DNA"/>
</dbReference>
<dbReference type="SMART" id="SM00855">
    <property type="entry name" value="PGAM"/>
    <property type="match status" value="1"/>
</dbReference>
<gene>
    <name evidence="1" type="ORF">JOF35_000033</name>
</gene>
<dbReference type="InterPro" id="IPR029033">
    <property type="entry name" value="His_PPase_superfam"/>
</dbReference>
<dbReference type="Proteomes" id="UP001234880">
    <property type="component" value="Unassembled WGS sequence"/>
</dbReference>
<organism evidence="1 2">
    <name type="scientific">Streptomyces demainii</name>
    <dbReference type="NCBI Taxonomy" id="588122"/>
    <lineage>
        <taxon>Bacteria</taxon>
        <taxon>Bacillati</taxon>
        <taxon>Actinomycetota</taxon>
        <taxon>Actinomycetes</taxon>
        <taxon>Kitasatosporales</taxon>
        <taxon>Streptomycetaceae</taxon>
        <taxon>Streptomyces</taxon>
    </lineage>
</organism>
<name>A0ABT9KH69_9ACTN</name>